<dbReference type="Proteomes" id="UP001230466">
    <property type="component" value="Unassembled WGS sequence"/>
</dbReference>
<evidence type="ECO:0000256" key="1">
    <source>
        <dbReference type="SAM" id="Phobius"/>
    </source>
</evidence>
<evidence type="ECO:0000313" key="2">
    <source>
        <dbReference type="EMBL" id="MDP8187008.1"/>
    </source>
</evidence>
<dbReference type="RefSeq" id="WP_211599257.1">
    <property type="nucleotide sequence ID" value="NZ_JAGRQI010000026.1"/>
</dbReference>
<dbReference type="AlphaFoldDB" id="A0AAW8CPC8"/>
<reference evidence="2" key="1">
    <citation type="journal article" date="2023" name="Front. Microbiol.">
        <title>Phylogeography and host specificity of Pasteurellaceae pathogenic to sea-farmed fish in the north-east Atlantic.</title>
        <authorList>
            <person name="Gulla S."/>
            <person name="Colquhoun D.J."/>
            <person name="Olsen A.B."/>
            <person name="Spilsberg B."/>
            <person name="Lagesen K."/>
            <person name="Aakesson C.P."/>
            <person name="Strom S."/>
            <person name="Manji F."/>
            <person name="Birkbeck T.H."/>
            <person name="Nilsen H.K."/>
        </authorList>
    </citation>
    <scope>NUCLEOTIDE SEQUENCE</scope>
    <source>
        <strain evidence="2">VIB1234</strain>
    </source>
</reference>
<evidence type="ECO:0000313" key="3">
    <source>
        <dbReference type="Proteomes" id="UP001230466"/>
    </source>
</evidence>
<sequence>MDSYIMLGIATFMFIMSFMINGFTVPFIRLFSFLSIVVYLMLIIEINNNQYEKIDNAIKKYPSSSLSIDKRKAMKDGKISYAEYVYFYINISRLENNNINL</sequence>
<keyword evidence="1" id="KW-0472">Membrane</keyword>
<protein>
    <submittedName>
        <fullName evidence="2">Uncharacterized protein</fullName>
    </submittedName>
</protein>
<feature type="transmembrane region" description="Helical" evidence="1">
    <location>
        <begin position="5"/>
        <end position="21"/>
    </location>
</feature>
<comment type="caution">
    <text evidence="2">The sequence shown here is derived from an EMBL/GenBank/DDBJ whole genome shotgun (WGS) entry which is preliminary data.</text>
</comment>
<keyword evidence="1" id="KW-1133">Transmembrane helix</keyword>
<dbReference type="EMBL" id="JASAYJ010000007">
    <property type="protein sequence ID" value="MDP8187008.1"/>
    <property type="molecule type" value="Genomic_DNA"/>
</dbReference>
<keyword evidence="1" id="KW-0812">Transmembrane</keyword>
<accession>A0AAW8CPC8</accession>
<gene>
    <name evidence="2" type="ORF">QJU78_04365</name>
</gene>
<feature type="transmembrane region" description="Helical" evidence="1">
    <location>
        <begin position="27"/>
        <end position="44"/>
    </location>
</feature>
<organism evidence="2 3">
    <name type="scientific">Pasteurella atlantica</name>
    <dbReference type="NCBI Taxonomy" id="2827233"/>
    <lineage>
        <taxon>Bacteria</taxon>
        <taxon>Pseudomonadati</taxon>
        <taxon>Pseudomonadota</taxon>
        <taxon>Gammaproteobacteria</taxon>
        <taxon>Pasteurellales</taxon>
        <taxon>Pasteurellaceae</taxon>
        <taxon>Pasteurella</taxon>
    </lineage>
</organism>
<name>A0AAW8CPC8_9PAST</name>
<proteinExistence type="predicted"/>